<organism evidence="3 5">
    <name type="scientific">Gallionella capsiferriformans (strain ES-2)</name>
    <name type="common">Gallionella ferruginea capsiferriformans (strain ES-2)</name>
    <dbReference type="NCBI Taxonomy" id="395494"/>
    <lineage>
        <taxon>Bacteria</taxon>
        <taxon>Pseudomonadati</taxon>
        <taxon>Pseudomonadota</taxon>
        <taxon>Betaproteobacteria</taxon>
        <taxon>Nitrosomonadales</taxon>
        <taxon>Gallionellaceae</taxon>
        <taxon>Gallionella</taxon>
    </lineage>
</organism>
<name>D9SEB7_GALCS</name>
<sequence length="73" mass="8305">MMWEYGMGCGWLGMALFWLLLIFLVLAVVKYLAGKNGGGSEPAKALEMLDERYARGEIGRDEYLKRRDDMKGI</sequence>
<reference evidence="3 5" key="1">
    <citation type="submission" date="2010-08" db="EMBL/GenBank/DDBJ databases">
        <title>Complete sequence of Gallionella capsiferriformans ES-2.</title>
        <authorList>
            <consortium name="US DOE Joint Genome Institute"/>
            <person name="Lucas S."/>
            <person name="Copeland A."/>
            <person name="Lapidus A."/>
            <person name="Cheng J.-F."/>
            <person name="Bruce D."/>
            <person name="Goodwin L."/>
            <person name="Pitluck S."/>
            <person name="Chertkov O."/>
            <person name="Davenport K.W."/>
            <person name="Detter J.C."/>
            <person name="Han C."/>
            <person name="Tapia R."/>
            <person name="Land M."/>
            <person name="Hauser L."/>
            <person name="Chang Y.-J."/>
            <person name="Jeffries C."/>
            <person name="Kyrpides N."/>
            <person name="Ivanova N."/>
            <person name="Mikhailova N."/>
            <person name="Shelobolina E.S."/>
            <person name="Picardal F."/>
            <person name="Roden E."/>
            <person name="Emerson D."/>
            <person name="Woyke T."/>
        </authorList>
    </citation>
    <scope>NUCLEOTIDE SEQUENCE [LARGE SCALE GENOMIC DNA]</scope>
    <source>
        <strain evidence="3 5">ES-2</strain>
    </source>
</reference>
<dbReference type="STRING" id="395494.Galf_0860"/>
<feature type="domain" description="SHOCT" evidence="2">
    <location>
        <begin position="45"/>
        <end position="69"/>
    </location>
</feature>
<evidence type="ECO:0000313" key="4">
    <source>
        <dbReference type="EMBL" id="ADL56187.1"/>
    </source>
</evidence>
<dbReference type="AlphaFoldDB" id="D9SEB7"/>
<feature type="transmembrane region" description="Helical" evidence="1">
    <location>
        <begin position="12"/>
        <end position="33"/>
    </location>
</feature>
<accession>D9SEB7</accession>
<dbReference type="eggNOG" id="COG3462">
    <property type="taxonomic scope" value="Bacteria"/>
</dbReference>
<keyword evidence="1" id="KW-1133">Transmembrane helix</keyword>
<evidence type="ECO:0000313" key="5">
    <source>
        <dbReference type="Proteomes" id="UP000001235"/>
    </source>
</evidence>
<dbReference type="OrthoDB" id="1123500at2"/>
<dbReference type="RefSeq" id="WP_013292834.1">
    <property type="nucleotide sequence ID" value="NC_014394.1"/>
</dbReference>
<evidence type="ECO:0000259" key="2">
    <source>
        <dbReference type="Pfam" id="PF09851"/>
    </source>
</evidence>
<keyword evidence="1" id="KW-0812">Transmembrane</keyword>
<dbReference type="HOGENOM" id="CLU_159099_0_1_4"/>
<protein>
    <recommendedName>
        <fullName evidence="2">SHOCT domain-containing protein</fullName>
    </recommendedName>
</protein>
<evidence type="ECO:0000313" key="3">
    <source>
        <dbReference type="EMBL" id="ADL54893.1"/>
    </source>
</evidence>
<gene>
    <name evidence="3" type="ordered locus">Galf_0860</name>
    <name evidence="4" type="ordered locus">Galf_2183</name>
</gene>
<dbReference type="KEGG" id="gca:Galf_2183"/>
<keyword evidence="5" id="KW-1185">Reference proteome</keyword>
<dbReference type="Proteomes" id="UP000001235">
    <property type="component" value="Chromosome"/>
</dbReference>
<dbReference type="InterPro" id="IPR018649">
    <property type="entry name" value="SHOCT"/>
</dbReference>
<dbReference type="Pfam" id="PF09851">
    <property type="entry name" value="SHOCT"/>
    <property type="match status" value="1"/>
</dbReference>
<keyword evidence="1" id="KW-0472">Membrane</keyword>
<evidence type="ECO:0000256" key="1">
    <source>
        <dbReference type="SAM" id="Phobius"/>
    </source>
</evidence>
<dbReference type="EMBL" id="CP002159">
    <property type="protein sequence ID" value="ADL56187.1"/>
    <property type="molecule type" value="Genomic_DNA"/>
</dbReference>
<dbReference type="KEGG" id="gca:Galf_0860"/>
<dbReference type="EMBL" id="CP002159">
    <property type="protein sequence ID" value="ADL54893.1"/>
    <property type="molecule type" value="Genomic_DNA"/>
</dbReference>
<proteinExistence type="predicted"/>